<dbReference type="InterPro" id="IPR016181">
    <property type="entry name" value="Acyl_CoA_acyltransferase"/>
</dbReference>
<evidence type="ECO:0000256" key="1">
    <source>
        <dbReference type="ARBA" id="ARBA00022679"/>
    </source>
</evidence>
<evidence type="ECO:0000313" key="5">
    <source>
        <dbReference type="Proteomes" id="UP001592531"/>
    </source>
</evidence>
<dbReference type="PANTHER" id="PTHR43877:SF1">
    <property type="entry name" value="ACETYLTRANSFERASE"/>
    <property type="match status" value="1"/>
</dbReference>
<dbReference type="PROSITE" id="PS51186">
    <property type="entry name" value="GNAT"/>
    <property type="match status" value="1"/>
</dbReference>
<dbReference type="Pfam" id="PF00583">
    <property type="entry name" value="Acetyltransf_1"/>
    <property type="match status" value="1"/>
</dbReference>
<evidence type="ECO:0000256" key="2">
    <source>
        <dbReference type="ARBA" id="ARBA00023315"/>
    </source>
</evidence>
<dbReference type="InterPro" id="IPR000182">
    <property type="entry name" value="GNAT_dom"/>
</dbReference>
<organism evidence="4 5">
    <name type="scientific">Streptacidiphilus cavernicola</name>
    <dbReference type="NCBI Taxonomy" id="3342716"/>
    <lineage>
        <taxon>Bacteria</taxon>
        <taxon>Bacillati</taxon>
        <taxon>Actinomycetota</taxon>
        <taxon>Actinomycetes</taxon>
        <taxon>Kitasatosporales</taxon>
        <taxon>Streptomycetaceae</taxon>
        <taxon>Streptacidiphilus</taxon>
    </lineage>
</organism>
<dbReference type="InterPro" id="IPR050832">
    <property type="entry name" value="Bact_Acetyltransf"/>
</dbReference>
<comment type="caution">
    <text evidence="4">The sequence shown here is derived from an EMBL/GenBank/DDBJ whole genome shotgun (WGS) entry which is preliminary data.</text>
</comment>
<name>A0ABV6W6D3_9ACTN</name>
<dbReference type="Gene3D" id="3.40.630.30">
    <property type="match status" value="1"/>
</dbReference>
<keyword evidence="1" id="KW-0808">Transferase</keyword>
<keyword evidence="5" id="KW-1185">Reference proteome</keyword>
<evidence type="ECO:0000259" key="3">
    <source>
        <dbReference type="PROSITE" id="PS51186"/>
    </source>
</evidence>
<dbReference type="EMBL" id="JBHFAB010000041">
    <property type="protein sequence ID" value="MFC1421431.1"/>
    <property type="molecule type" value="Genomic_DNA"/>
</dbReference>
<reference evidence="4 5" key="1">
    <citation type="submission" date="2024-09" db="EMBL/GenBank/DDBJ databases">
        <authorList>
            <person name="Lee S.D."/>
        </authorList>
    </citation>
    <scope>NUCLEOTIDE SEQUENCE [LARGE SCALE GENOMIC DNA]</scope>
    <source>
        <strain evidence="4 5">N8-3</strain>
    </source>
</reference>
<keyword evidence="2" id="KW-0012">Acyltransferase</keyword>
<gene>
    <name evidence="4" type="ORF">ACEZDE_33030</name>
</gene>
<protein>
    <submittedName>
        <fullName evidence="4">N-acetyltransferase family protein</fullName>
    </submittedName>
</protein>
<dbReference type="RefSeq" id="WP_380544647.1">
    <property type="nucleotide sequence ID" value="NZ_JBHFAB010000041.1"/>
</dbReference>
<dbReference type="Proteomes" id="UP001592531">
    <property type="component" value="Unassembled WGS sequence"/>
</dbReference>
<dbReference type="SUPFAM" id="SSF55729">
    <property type="entry name" value="Acyl-CoA N-acyltransferases (Nat)"/>
    <property type="match status" value="1"/>
</dbReference>
<proteinExistence type="predicted"/>
<feature type="domain" description="N-acetyltransferase" evidence="3">
    <location>
        <begin position="14"/>
        <end position="184"/>
    </location>
</feature>
<evidence type="ECO:0000313" key="4">
    <source>
        <dbReference type="EMBL" id="MFC1421431.1"/>
    </source>
</evidence>
<dbReference type="PANTHER" id="PTHR43877">
    <property type="entry name" value="AMINOALKYLPHOSPHONATE N-ACETYLTRANSFERASE-RELATED-RELATED"/>
    <property type="match status" value="1"/>
</dbReference>
<accession>A0ABV6W6D3</accession>
<sequence>MPGPLTALAPLAPVRVRPATDADIGAVRRLRAASWRAAYAGILPPVYLEAMDTGPEEVARAVRDFRQNPPDRHLLVAERDGRIVAFVSCGPERPMPEHLRTGVPHGEVYALYAHPEAWSTGAGAPLLAAALERLRADGRERAVLWVLAANTRARAFYERQGLRPTGRCGELRLGGAVLPELQYGTTAVPVGPAPAAAAPLAEGAPVHAQRQTAVTPVRRGA</sequence>